<dbReference type="NCBIfam" id="TIGR00115">
    <property type="entry name" value="tig"/>
    <property type="match status" value="1"/>
</dbReference>
<comment type="function">
    <text evidence="10 12">Involved in protein export. Acts as a chaperone by maintaining the newly synthesized protein in an open conformation. Functions as a peptidyl-prolyl cis-trans isomerase.</text>
</comment>
<protein>
    <recommendedName>
        <fullName evidence="4 12">Trigger factor</fullName>
        <shortName evidence="12">TF</shortName>
        <ecNumber evidence="3 12">5.2.1.8</ecNumber>
    </recommendedName>
    <alternativeName>
        <fullName evidence="11 12">PPIase</fullName>
    </alternativeName>
</protein>
<dbReference type="InterPro" id="IPR008880">
    <property type="entry name" value="Trigger_fac_C"/>
</dbReference>
<dbReference type="PIRSF" id="PIRSF003095">
    <property type="entry name" value="Trigger_factor"/>
    <property type="match status" value="1"/>
</dbReference>
<dbReference type="GO" id="GO:0006457">
    <property type="term" value="P:protein folding"/>
    <property type="evidence" value="ECO:0007669"/>
    <property type="project" value="UniProtKB-UniRule"/>
</dbReference>
<dbReference type="PROSITE" id="PS50059">
    <property type="entry name" value="FKBP_PPIASE"/>
    <property type="match status" value="1"/>
</dbReference>
<sequence>MKLVSVETPEKSVCKMTFSATAEELETASNAVYERTRASYTIKGFAKGEADRAQIEADRGEHTFWYDAINDLMDRDVPALYDAAMQEHGFHAVDEPSYDLVSVKKDEGFVATATTALQPELKLAQTTGFQSECVTPAVTDKEIDAMLERRRAAAAELVPHKGPAVKGNIVHIDYEGLLDGKAFAGGTAQNQTLQLGSGRMIPGFEDGILGHKGGEEFEINVTFPAHYHAKDLAGKPVVFKIKLLDVCVRQLPALNSDFAKKIGKVDTMEAFREQVRKQLYDGKHASALNRAKDQILTQLAAAAEGELPSVLVESTYQHEMENIQQQLQMQRMSLDRYLSQIHQTRETFTANVHAAAEKNTRARMALLQVAQNENLVPTDEEINKNLQERADRTKKTLEEVKAGMNIPMIQRNEAIRRAADWVIEHSTIEEKDA</sequence>
<dbReference type="Pfam" id="PF00254">
    <property type="entry name" value="FKBP_C"/>
    <property type="match status" value="1"/>
</dbReference>
<keyword evidence="9 12" id="KW-0131">Cell cycle</keyword>
<keyword evidence="7 12" id="KW-0143">Chaperone</keyword>
<evidence type="ECO:0000256" key="14">
    <source>
        <dbReference type="RuleBase" id="RU003914"/>
    </source>
</evidence>
<evidence type="ECO:0000256" key="5">
    <source>
        <dbReference type="ARBA" id="ARBA00022618"/>
    </source>
</evidence>
<dbReference type="InterPro" id="IPR027304">
    <property type="entry name" value="Trigger_fact/SurA_dom_sf"/>
</dbReference>
<evidence type="ECO:0000256" key="3">
    <source>
        <dbReference type="ARBA" id="ARBA00013194"/>
    </source>
</evidence>
<evidence type="ECO:0000256" key="11">
    <source>
        <dbReference type="ARBA" id="ARBA00029986"/>
    </source>
</evidence>
<comment type="domain">
    <text evidence="12">Consists of 3 domains; the N-terminus binds the ribosome, the middle domain has PPIase activity, while the C-terminus has intrinsic chaperone activity on its own.</text>
</comment>
<keyword evidence="6 12" id="KW-0697">Rotamase</keyword>
<dbReference type="RefSeq" id="WP_097791245.1">
    <property type="nucleotide sequence ID" value="NZ_NOUV01000004.1"/>
</dbReference>
<evidence type="ECO:0000256" key="10">
    <source>
        <dbReference type="ARBA" id="ARBA00024849"/>
    </source>
</evidence>
<accession>A0A2A7B9P6</accession>
<evidence type="ECO:0000256" key="13">
    <source>
        <dbReference type="PROSITE-ProRule" id="PRU00277"/>
    </source>
</evidence>
<dbReference type="InterPro" id="IPR008881">
    <property type="entry name" value="Trigger_fac_ribosome-bd_bac"/>
</dbReference>
<dbReference type="AlphaFoldDB" id="A0A2A7B9P6"/>
<dbReference type="Proteomes" id="UP000220904">
    <property type="component" value="Unassembled WGS sequence"/>
</dbReference>
<dbReference type="GO" id="GO:0003755">
    <property type="term" value="F:peptidyl-prolyl cis-trans isomerase activity"/>
    <property type="evidence" value="ECO:0007669"/>
    <property type="project" value="UniProtKB-UniRule"/>
</dbReference>
<keyword evidence="12" id="KW-0963">Cytoplasm</keyword>
<dbReference type="Pfam" id="PF05698">
    <property type="entry name" value="Trigger_C"/>
    <property type="match status" value="1"/>
</dbReference>
<dbReference type="FunFam" id="3.10.50.40:FF:000001">
    <property type="entry name" value="Trigger factor"/>
    <property type="match status" value="1"/>
</dbReference>
<dbReference type="InterPro" id="IPR037041">
    <property type="entry name" value="Trigger_fac_C_sf"/>
</dbReference>
<keyword evidence="5 12" id="KW-0132">Cell division</keyword>
<evidence type="ECO:0000256" key="1">
    <source>
        <dbReference type="ARBA" id="ARBA00000971"/>
    </source>
</evidence>
<evidence type="ECO:0000256" key="7">
    <source>
        <dbReference type="ARBA" id="ARBA00023186"/>
    </source>
</evidence>
<dbReference type="InterPro" id="IPR005215">
    <property type="entry name" value="Trig_fac"/>
</dbReference>
<evidence type="ECO:0000256" key="4">
    <source>
        <dbReference type="ARBA" id="ARBA00016902"/>
    </source>
</evidence>
<organism evidence="16 17">
    <name type="scientific">Faecalibacterium prausnitzii</name>
    <dbReference type="NCBI Taxonomy" id="853"/>
    <lineage>
        <taxon>Bacteria</taxon>
        <taxon>Bacillati</taxon>
        <taxon>Bacillota</taxon>
        <taxon>Clostridia</taxon>
        <taxon>Eubacteriales</taxon>
        <taxon>Oscillospiraceae</taxon>
        <taxon>Faecalibacterium</taxon>
    </lineage>
</organism>
<evidence type="ECO:0000256" key="9">
    <source>
        <dbReference type="ARBA" id="ARBA00023306"/>
    </source>
</evidence>
<evidence type="ECO:0000256" key="12">
    <source>
        <dbReference type="HAMAP-Rule" id="MF_00303"/>
    </source>
</evidence>
<dbReference type="Gene3D" id="3.10.50.40">
    <property type="match status" value="1"/>
</dbReference>
<dbReference type="GO" id="GO:0015031">
    <property type="term" value="P:protein transport"/>
    <property type="evidence" value="ECO:0007669"/>
    <property type="project" value="UniProtKB-UniRule"/>
</dbReference>
<dbReference type="HAMAP" id="MF_00303">
    <property type="entry name" value="Trigger_factor_Tig"/>
    <property type="match status" value="1"/>
</dbReference>
<dbReference type="GO" id="GO:0051301">
    <property type="term" value="P:cell division"/>
    <property type="evidence" value="ECO:0007669"/>
    <property type="project" value="UniProtKB-KW"/>
</dbReference>
<comment type="catalytic activity">
    <reaction evidence="1 12 13">
        <text>[protein]-peptidylproline (omega=180) = [protein]-peptidylproline (omega=0)</text>
        <dbReference type="Rhea" id="RHEA:16237"/>
        <dbReference type="Rhea" id="RHEA-COMP:10747"/>
        <dbReference type="Rhea" id="RHEA-COMP:10748"/>
        <dbReference type="ChEBI" id="CHEBI:83833"/>
        <dbReference type="ChEBI" id="CHEBI:83834"/>
        <dbReference type="EC" id="5.2.1.8"/>
    </reaction>
</comment>
<dbReference type="Gene3D" id="3.30.70.1050">
    <property type="entry name" value="Trigger factor ribosome-binding domain"/>
    <property type="match status" value="1"/>
</dbReference>
<dbReference type="InterPro" id="IPR046357">
    <property type="entry name" value="PPIase_dom_sf"/>
</dbReference>
<comment type="subcellular location">
    <subcellularLocation>
        <location evidence="12">Cytoplasm</location>
    </subcellularLocation>
    <text evidence="12">About half TF is bound to the ribosome near the polypeptide exit tunnel while the other half is free in the cytoplasm.</text>
</comment>
<evidence type="ECO:0000313" key="17">
    <source>
        <dbReference type="Proteomes" id="UP000220904"/>
    </source>
</evidence>
<proteinExistence type="inferred from homology"/>
<evidence type="ECO:0000256" key="2">
    <source>
        <dbReference type="ARBA" id="ARBA00005464"/>
    </source>
</evidence>
<dbReference type="EC" id="5.2.1.8" evidence="3 12"/>
<keyword evidence="8 12" id="KW-0413">Isomerase</keyword>
<feature type="domain" description="PPIase FKBP-type" evidence="15">
    <location>
        <begin position="167"/>
        <end position="247"/>
    </location>
</feature>
<evidence type="ECO:0000256" key="8">
    <source>
        <dbReference type="ARBA" id="ARBA00023235"/>
    </source>
</evidence>
<dbReference type="Pfam" id="PF05697">
    <property type="entry name" value="Trigger_N"/>
    <property type="match status" value="1"/>
</dbReference>
<comment type="similarity">
    <text evidence="2 12 14">Belongs to the FKBP-type PPIase family. Tig subfamily.</text>
</comment>
<reference evidence="16 17" key="1">
    <citation type="journal article" date="2017" name="Front. Microbiol.">
        <title>New Insights into the Diversity of the Genus Faecalibacterium.</title>
        <authorList>
            <person name="Benevides L."/>
            <person name="Burman S."/>
            <person name="Martin R."/>
            <person name="Robert V."/>
            <person name="Thomas M."/>
            <person name="Miquel S."/>
            <person name="Chain F."/>
            <person name="Sokol H."/>
            <person name="Bermudez-Humaran L.G."/>
            <person name="Morrison M."/>
            <person name="Langella P."/>
            <person name="Azevedo V.A."/>
            <person name="Chatel J.M."/>
            <person name="Soares S."/>
        </authorList>
    </citation>
    <scope>NUCLEOTIDE SEQUENCE [LARGE SCALE GENOMIC DNA]</scope>
    <source>
        <strain evidence="16 17">AHMP21</strain>
    </source>
</reference>
<dbReference type="GO" id="GO:0005737">
    <property type="term" value="C:cytoplasm"/>
    <property type="evidence" value="ECO:0007669"/>
    <property type="project" value="UniProtKB-SubCell"/>
</dbReference>
<dbReference type="SUPFAM" id="SSF102735">
    <property type="entry name" value="Trigger factor ribosome-binding domain"/>
    <property type="match status" value="1"/>
</dbReference>
<gene>
    <name evidence="12" type="primary">tig</name>
    <name evidence="16" type="ORF">CHR60_00620</name>
</gene>
<dbReference type="InterPro" id="IPR001179">
    <property type="entry name" value="PPIase_FKBP_dom"/>
</dbReference>
<evidence type="ECO:0000313" key="16">
    <source>
        <dbReference type="EMBL" id="PDX88075.1"/>
    </source>
</evidence>
<evidence type="ECO:0000256" key="6">
    <source>
        <dbReference type="ARBA" id="ARBA00023110"/>
    </source>
</evidence>
<dbReference type="Gene3D" id="1.10.3120.10">
    <property type="entry name" value="Trigger factor, C-terminal domain"/>
    <property type="match status" value="1"/>
</dbReference>
<comment type="caution">
    <text evidence="16">The sequence shown here is derived from an EMBL/GenBank/DDBJ whole genome shotgun (WGS) entry which is preliminary data.</text>
</comment>
<dbReference type="SUPFAM" id="SSF54534">
    <property type="entry name" value="FKBP-like"/>
    <property type="match status" value="1"/>
</dbReference>
<dbReference type="InterPro" id="IPR036611">
    <property type="entry name" value="Trigger_fac_ribosome-bd_sf"/>
</dbReference>
<dbReference type="OrthoDB" id="9767721at2"/>
<dbReference type="EMBL" id="NOUV01000004">
    <property type="protein sequence ID" value="PDX88075.1"/>
    <property type="molecule type" value="Genomic_DNA"/>
</dbReference>
<name>A0A2A7B9P6_9FIRM</name>
<dbReference type="SUPFAM" id="SSF109998">
    <property type="entry name" value="Triger factor/SurA peptide-binding domain-like"/>
    <property type="match status" value="1"/>
</dbReference>
<evidence type="ECO:0000259" key="15">
    <source>
        <dbReference type="PROSITE" id="PS50059"/>
    </source>
</evidence>